<dbReference type="KEGG" id="thd:BHV28_16320"/>
<dbReference type="InterPro" id="IPR003593">
    <property type="entry name" value="AAA+_ATPase"/>
</dbReference>
<keyword evidence="9" id="KW-0472">Membrane</keyword>
<reference evidence="13 14" key="1">
    <citation type="journal article" date="2010" name="Science">
        <title>Genomic comparison of the ants Camponotus floridanus and Harpegnathos saltator.</title>
        <authorList>
            <person name="Bonasio R."/>
            <person name="Zhang G."/>
            <person name="Ye C."/>
            <person name="Mutti N.S."/>
            <person name="Fang X."/>
            <person name="Qin N."/>
            <person name="Donahue G."/>
            <person name="Yang P."/>
            <person name="Li Q."/>
            <person name="Li C."/>
            <person name="Zhang P."/>
            <person name="Huang Z."/>
            <person name="Berger S.L."/>
            <person name="Reinberg D."/>
            <person name="Wang J."/>
            <person name="Liebig J."/>
        </authorList>
    </citation>
    <scope>NUCLEOTIDE SEQUENCE [LARGE SCALE GENOMIC DNA]</scope>
    <source>
        <strain evidence="13 14">Hsal</strain>
    </source>
</reference>
<keyword evidence="14" id="KW-1185">Reference proteome</keyword>
<dbReference type="GO" id="GO:0016887">
    <property type="term" value="F:ATP hydrolysis activity"/>
    <property type="evidence" value="ECO:0007669"/>
    <property type="project" value="InterPro"/>
</dbReference>
<organism evidence="13 14">
    <name type="scientific">Candidatus Tokpelaia hoelldobleri</name>
    <dbReference type="NCBI Taxonomy" id="1902579"/>
    <lineage>
        <taxon>Bacteria</taxon>
        <taxon>Pseudomonadati</taxon>
        <taxon>Pseudomonadota</taxon>
        <taxon>Alphaproteobacteria</taxon>
        <taxon>Hyphomicrobiales</taxon>
        <taxon>Candidatus Tokpelaia</taxon>
    </lineage>
</organism>
<keyword evidence="3" id="KW-1003">Cell membrane</keyword>
<dbReference type="InterPro" id="IPR005116">
    <property type="entry name" value="Transp-assoc_OB_typ1"/>
</dbReference>
<evidence type="ECO:0000313" key="14">
    <source>
        <dbReference type="Proteomes" id="UP000188912"/>
    </source>
</evidence>
<dbReference type="AlphaFoldDB" id="A0A1U9JWS7"/>
<sequence>MTGTGVDIALSGRLGSFALDVAFHAPLRGVTVLYGASGCGKTTALRAIAGLTRLRGHVRVGETRWQDEGVFVPVHRRPIGYVFQEASLFPHLDVGGNLRFGMDGNMSQSAPAFGEVVSMLGMEHLVGRKVQYLSGGERQRVAIGRALLSSPHMLLMDEPLSALDEQGRDEIMPFLERLRDSLSLPVFYITHNRDEVERFADTLVCMDKGRVLASGSLEALQANPDLPFARARNAAVNLSARFSHGQDGLAALQVGEQLFYAPLETCPQTGHLRLRIAAGDVSLALQKPQQSSILNVLPGRIVSSSAVSNSEMLVLVALGEGGAGAQILSRISIFSWQALGLQAGMPVYAQIKGVALVAER</sequence>
<dbReference type="Gene3D" id="2.40.50.100">
    <property type="match status" value="1"/>
</dbReference>
<dbReference type="PROSITE" id="PS00211">
    <property type="entry name" value="ABC_TRANSPORTER_1"/>
    <property type="match status" value="1"/>
</dbReference>
<evidence type="ECO:0000313" key="13">
    <source>
        <dbReference type="EMBL" id="AQS42310.1"/>
    </source>
</evidence>
<dbReference type="GO" id="GO:0016020">
    <property type="term" value="C:membrane"/>
    <property type="evidence" value="ECO:0007669"/>
    <property type="project" value="InterPro"/>
</dbReference>
<feature type="domain" description="ABC transporter" evidence="11">
    <location>
        <begin position="3"/>
        <end position="233"/>
    </location>
</feature>
<evidence type="ECO:0000256" key="4">
    <source>
        <dbReference type="ARBA" id="ARBA00022505"/>
    </source>
</evidence>
<dbReference type="SMART" id="SM00382">
    <property type="entry name" value="AAA"/>
    <property type="match status" value="1"/>
</dbReference>
<dbReference type="InterPro" id="IPR011868">
    <property type="entry name" value="ModC_ABC_ATP-bd"/>
</dbReference>
<dbReference type="GO" id="GO:0140359">
    <property type="term" value="F:ABC-type transporter activity"/>
    <property type="evidence" value="ECO:0007669"/>
    <property type="project" value="InterPro"/>
</dbReference>
<dbReference type="InterPro" id="IPR050334">
    <property type="entry name" value="Molybdenum_import_ModC"/>
</dbReference>
<dbReference type="SUPFAM" id="SSF50331">
    <property type="entry name" value="MOP-like"/>
    <property type="match status" value="1"/>
</dbReference>
<dbReference type="NCBIfam" id="TIGR02142">
    <property type="entry name" value="modC_ABC"/>
    <property type="match status" value="1"/>
</dbReference>
<feature type="domain" description="Mop" evidence="12">
    <location>
        <begin position="290"/>
        <end position="360"/>
    </location>
</feature>
<dbReference type="InterPro" id="IPR008995">
    <property type="entry name" value="Mo/tungstate-bd_C_term_dom"/>
</dbReference>
<name>A0A1U9JWS7_9HYPH</name>
<comment type="similarity">
    <text evidence="1">Belongs to the ABC transporter superfamily.</text>
</comment>
<dbReference type="InterPro" id="IPR004606">
    <property type="entry name" value="Mop_domain"/>
</dbReference>
<proteinExistence type="inferred from homology"/>
<dbReference type="Gene3D" id="3.40.50.300">
    <property type="entry name" value="P-loop containing nucleotide triphosphate hydrolases"/>
    <property type="match status" value="1"/>
</dbReference>
<keyword evidence="6" id="KW-0547">Nucleotide-binding</keyword>
<evidence type="ECO:0000256" key="8">
    <source>
        <dbReference type="ARBA" id="ARBA00022967"/>
    </source>
</evidence>
<dbReference type="PANTHER" id="PTHR43514">
    <property type="entry name" value="ABC TRANSPORTER I FAMILY MEMBER 10"/>
    <property type="match status" value="1"/>
</dbReference>
<keyword evidence="2" id="KW-0813">Transport</keyword>
<evidence type="ECO:0000259" key="11">
    <source>
        <dbReference type="PROSITE" id="PS50893"/>
    </source>
</evidence>
<dbReference type="InterPro" id="IPR017871">
    <property type="entry name" value="ABC_transporter-like_CS"/>
</dbReference>
<dbReference type="PROSITE" id="PS50893">
    <property type="entry name" value="ABC_TRANSPORTER_2"/>
    <property type="match status" value="1"/>
</dbReference>
<dbReference type="Pfam" id="PF03459">
    <property type="entry name" value="TOBE"/>
    <property type="match status" value="1"/>
</dbReference>
<evidence type="ECO:0000256" key="1">
    <source>
        <dbReference type="ARBA" id="ARBA00005417"/>
    </source>
</evidence>
<dbReference type="Proteomes" id="UP000188912">
    <property type="component" value="Chromosome"/>
</dbReference>
<dbReference type="GO" id="GO:0015098">
    <property type="term" value="F:molybdate ion transmembrane transporter activity"/>
    <property type="evidence" value="ECO:0007669"/>
    <property type="project" value="InterPro"/>
</dbReference>
<evidence type="ECO:0000256" key="9">
    <source>
        <dbReference type="ARBA" id="ARBA00023136"/>
    </source>
</evidence>
<dbReference type="STRING" id="1902579.BHV28_16320"/>
<evidence type="ECO:0000256" key="10">
    <source>
        <dbReference type="PROSITE-ProRule" id="PRU01213"/>
    </source>
</evidence>
<protein>
    <submittedName>
        <fullName evidence="13">Molybdenum ABC transporter (ATP-binding protein)</fullName>
    </submittedName>
</protein>
<keyword evidence="7" id="KW-0067">ATP-binding</keyword>
<accession>A0A1U9JWS7</accession>
<keyword evidence="4 10" id="KW-0500">Molybdenum</keyword>
<dbReference type="SUPFAM" id="SSF52540">
    <property type="entry name" value="P-loop containing nucleoside triphosphate hydrolases"/>
    <property type="match status" value="1"/>
</dbReference>
<gene>
    <name evidence="13" type="primary">modC</name>
    <name evidence="13" type="ORF">BHV28_16320</name>
</gene>
<evidence type="ECO:0000256" key="7">
    <source>
        <dbReference type="ARBA" id="ARBA00022840"/>
    </source>
</evidence>
<dbReference type="PANTHER" id="PTHR43514:SF10">
    <property type="entry name" value="MOLYBDENUM IMPORT ATP-BINDING PROTEIN MODC 2"/>
    <property type="match status" value="1"/>
</dbReference>
<dbReference type="InterPro" id="IPR003439">
    <property type="entry name" value="ABC_transporter-like_ATP-bd"/>
</dbReference>
<dbReference type="PROSITE" id="PS51866">
    <property type="entry name" value="MOP"/>
    <property type="match status" value="1"/>
</dbReference>
<evidence type="ECO:0000256" key="6">
    <source>
        <dbReference type="ARBA" id="ARBA00022741"/>
    </source>
</evidence>
<dbReference type="InterPro" id="IPR027417">
    <property type="entry name" value="P-loop_NTPase"/>
</dbReference>
<keyword evidence="5" id="KW-0997">Cell inner membrane</keyword>
<evidence type="ECO:0000256" key="5">
    <source>
        <dbReference type="ARBA" id="ARBA00022519"/>
    </source>
</evidence>
<evidence type="ECO:0000259" key="12">
    <source>
        <dbReference type="PROSITE" id="PS51866"/>
    </source>
</evidence>
<keyword evidence="8" id="KW-1278">Translocase</keyword>
<dbReference type="Pfam" id="PF00005">
    <property type="entry name" value="ABC_tran"/>
    <property type="match status" value="1"/>
</dbReference>
<dbReference type="EMBL" id="CP017315">
    <property type="protein sequence ID" value="AQS42310.1"/>
    <property type="molecule type" value="Genomic_DNA"/>
</dbReference>
<evidence type="ECO:0000256" key="2">
    <source>
        <dbReference type="ARBA" id="ARBA00022448"/>
    </source>
</evidence>
<dbReference type="GO" id="GO:0005524">
    <property type="term" value="F:ATP binding"/>
    <property type="evidence" value="ECO:0007669"/>
    <property type="project" value="UniProtKB-KW"/>
</dbReference>
<reference evidence="13 14" key="2">
    <citation type="journal article" date="2016" name="Sci. Rep.">
        <title>The genome of Rhizobiales bacteria in predatory ants reveals urease gene functions but no genes for nitrogen fixation.</title>
        <authorList>
            <person name="Neuvonen M.M."/>
            <person name="Tamarit D."/>
            <person name="Naslund K."/>
            <person name="Liebig J."/>
            <person name="Feldhaar H."/>
            <person name="Moran N.A."/>
            <person name="Guy L."/>
            <person name="Andersson S.G."/>
        </authorList>
    </citation>
    <scope>NUCLEOTIDE SEQUENCE [LARGE SCALE GENOMIC DNA]</scope>
    <source>
        <strain evidence="13 14">Hsal</strain>
    </source>
</reference>
<evidence type="ECO:0000256" key="3">
    <source>
        <dbReference type="ARBA" id="ARBA00022475"/>
    </source>
</evidence>